<evidence type="ECO:0000313" key="1">
    <source>
        <dbReference type="EMBL" id="KAI8552270.1"/>
    </source>
</evidence>
<accession>A0ACC0NGE1</accession>
<keyword evidence="2" id="KW-1185">Reference proteome</keyword>
<proteinExistence type="predicted"/>
<sequence>MPFLASTSIKPTMTSLATKSLPNQFVSFQILSFSLIIIGLAAVFPFTSTTFASSATTKEVPEAAALLKWKASLDNQSQSLLSSWVVGSNHCGWMGIGCNNAYRVSHINLTSYGLRGTLSNLKFSAFPYLLGLDLFNNSLYGTIPSDIGSLWRLTYLRLSANHFSGSIPSQIGQLINLRTFGMARNQIAGSIPQEIESLSSLNVLSLHTNNLTGLIPPSIGKLSSLNIMWLHENMLSGHIPSTIGNLTKLEMLALSPNPLYGSIPMEIGNLVYLRRLIIRETQLTGSIPPTLCNLTRLTLLSIGQNKLTGHLPENLCFSGVLEWLVVDNNNLTGNIPKSIKTCSSLSRIRLDGNQFFGNISEEFGVYPNLVYIDLSRNNFYGELSQQWGKCHKLTSLRMSINNISGEIPPGLVEATRLSRIDLSSNHLVGEIPAKFGTFVSLFELNLYDNQLSGHIPQELGRLTNLEKLNLSTNNLSGSIPRGLGNCSKLLFLNLSNNRLGDSIPAELCQLRSLQSLDLCYNVLLGKIPPQIGALGKLETLNLSHNKLSGTMMAFDGMSSLTTVDVSYNLLEGPLPNIKAFREAPFEALQGNKGLCGNASGLEACMPDKVARKKAKKLVLLDALPVLGVLLLSLMVLGFCMALSKKVKNTTNEPRQVNNENLFAIWSYDGKMVYENIIEVTEDFSAKHCVGEGGCGSVYRASLPNGQVVAVKKLHASFDGELVDPKSFTSEINALTKIRHRNIVKLYGYCSHPRHSFLVYEFLQGGSLGKVLSSEEQAVEFDWIKRVNVVKVVADALSYMHHDCSPPIIHRDISSKNVLFDSEYVAHVSDFGAARFMKPDSSSWTSLVGTSGYFPPELAYTMEMNEKVDVYSFGVLTLEIVMGKHPGDLISSLLSSSSPSPASASLTSNVRGISLEDLLDQRLPSPQNEVAEQLVVVAKLAFACLNARPPSRPTMQQVATKLSYPMTPQQNQFHVVTIGHAL</sequence>
<name>A0ACC0NGE1_RHOML</name>
<protein>
    <submittedName>
        <fullName evidence="1">Uncharacterized protein</fullName>
    </submittedName>
</protein>
<comment type="caution">
    <text evidence="1">The sequence shown here is derived from an EMBL/GenBank/DDBJ whole genome shotgun (WGS) entry which is preliminary data.</text>
</comment>
<dbReference type="Proteomes" id="UP001062846">
    <property type="component" value="Chromosome 6"/>
</dbReference>
<dbReference type="EMBL" id="CM046393">
    <property type="protein sequence ID" value="KAI8552270.1"/>
    <property type="molecule type" value="Genomic_DNA"/>
</dbReference>
<evidence type="ECO:0000313" key="2">
    <source>
        <dbReference type="Proteomes" id="UP001062846"/>
    </source>
</evidence>
<gene>
    <name evidence="1" type="ORF">RHMOL_Rhmol06G0253900</name>
</gene>
<reference evidence="1" key="1">
    <citation type="submission" date="2022-02" db="EMBL/GenBank/DDBJ databases">
        <title>Plant Genome Project.</title>
        <authorList>
            <person name="Zhang R.-G."/>
        </authorList>
    </citation>
    <scope>NUCLEOTIDE SEQUENCE</scope>
    <source>
        <strain evidence="1">AT1</strain>
    </source>
</reference>
<organism evidence="1 2">
    <name type="scientific">Rhododendron molle</name>
    <name type="common">Chinese azalea</name>
    <name type="synonym">Azalea mollis</name>
    <dbReference type="NCBI Taxonomy" id="49168"/>
    <lineage>
        <taxon>Eukaryota</taxon>
        <taxon>Viridiplantae</taxon>
        <taxon>Streptophyta</taxon>
        <taxon>Embryophyta</taxon>
        <taxon>Tracheophyta</taxon>
        <taxon>Spermatophyta</taxon>
        <taxon>Magnoliopsida</taxon>
        <taxon>eudicotyledons</taxon>
        <taxon>Gunneridae</taxon>
        <taxon>Pentapetalae</taxon>
        <taxon>asterids</taxon>
        <taxon>Ericales</taxon>
        <taxon>Ericaceae</taxon>
        <taxon>Ericoideae</taxon>
        <taxon>Rhodoreae</taxon>
        <taxon>Rhododendron</taxon>
    </lineage>
</organism>